<feature type="domain" description="HTH cro/C1-type" evidence="1">
    <location>
        <begin position="13"/>
        <end position="66"/>
    </location>
</feature>
<dbReference type="EMBL" id="JHEG04000001">
    <property type="protein sequence ID" value="KAF3890999.1"/>
    <property type="molecule type" value="Genomic_DNA"/>
</dbReference>
<evidence type="ECO:0000313" key="3">
    <source>
        <dbReference type="EMBL" id="KIE10927.1"/>
    </source>
</evidence>
<dbReference type="Pfam" id="PF01381">
    <property type="entry name" value="HTH_3"/>
    <property type="match status" value="1"/>
</dbReference>
<reference evidence="3" key="1">
    <citation type="journal article" date="2015" name="Genome Announc.">
        <title>Draft Genome Sequence of Tolypothrix boutellei Strain VB521301.</title>
        <authorList>
            <person name="Chandrababunaidu M.M."/>
            <person name="Singh D."/>
            <person name="Sen D."/>
            <person name="Bhan S."/>
            <person name="Das S."/>
            <person name="Gupta A."/>
            <person name="Adhikary S.P."/>
            <person name="Tripathy S."/>
        </authorList>
    </citation>
    <scope>NUCLEOTIDE SEQUENCE</scope>
    <source>
        <strain evidence="3">VB521301</strain>
    </source>
</reference>
<evidence type="ECO:0000313" key="2">
    <source>
        <dbReference type="EMBL" id="KAF3890999.1"/>
    </source>
</evidence>
<dbReference type="STRING" id="1479485.DA73_0221030"/>
<dbReference type="InterPro" id="IPR010982">
    <property type="entry name" value="Lambda_DNA-bd_dom_sf"/>
</dbReference>
<keyword evidence="4" id="KW-1185">Reference proteome</keyword>
<organism evidence="3">
    <name type="scientific">Tolypothrix bouteillei VB521301</name>
    <dbReference type="NCBI Taxonomy" id="1479485"/>
    <lineage>
        <taxon>Bacteria</taxon>
        <taxon>Bacillati</taxon>
        <taxon>Cyanobacteriota</taxon>
        <taxon>Cyanophyceae</taxon>
        <taxon>Nostocales</taxon>
        <taxon>Tolypothrichaceae</taxon>
        <taxon>Tolypothrix</taxon>
    </lineage>
</organism>
<dbReference type="SUPFAM" id="SSF47413">
    <property type="entry name" value="lambda repressor-like DNA-binding domains"/>
    <property type="match status" value="1"/>
</dbReference>
<evidence type="ECO:0000259" key="1">
    <source>
        <dbReference type="PROSITE" id="PS50943"/>
    </source>
</evidence>
<dbReference type="AlphaFoldDB" id="A0A0C1N8F2"/>
<dbReference type="GO" id="GO:0003677">
    <property type="term" value="F:DNA binding"/>
    <property type="evidence" value="ECO:0007669"/>
    <property type="project" value="InterPro"/>
</dbReference>
<protein>
    <submittedName>
        <fullName evidence="2">Helix-turn-helix domain-containing protein</fullName>
    </submittedName>
    <submittedName>
        <fullName evidence="3">XRE family transcriptional regulator</fullName>
    </submittedName>
</protein>
<dbReference type="CDD" id="cd00093">
    <property type="entry name" value="HTH_XRE"/>
    <property type="match status" value="1"/>
</dbReference>
<proteinExistence type="predicted"/>
<dbReference type="Proteomes" id="UP000029738">
    <property type="component" value="Unassembled WGS sequence"/>
</dbReference>
<dbReference type="Gene3D" id="1.10.260.40">
    <property type="entry name" value="lambda repressor-like DNA-binding domains"/>
    <property type="match status" value="1"/>
</dbReference>
<dbReference type="EMBL" id="JHEG02000048">
    <property type="protein sequence ID" value="KIE10927.1"/>
    <property type="molecule type" value="Genomic_DNA"/>
</dbReference>
<evidence type="ECO:0000313" key="4">
    <source>
        <dbReference type="Proteomes" id="UP000029738"/>
    </source>
</evidence>
<comment type="caution">
    <text evidence="3">The sequence shown here is derived from an EMBL/GenBank/DDBJ whole genome shotgun (WGS) entry which is preliminary data.</text>
</comment>
<accession>A0A0C1N8F2</accession>
<dbReference type="OrthoDB" id="9801008at2"/>
<sequence length="77" mass="8763">MPVIDQSELADLVRETRKRLGLSQVKFAATLGVSFQSVNRWENGRTKPLPLALKQIEHLLYEMGDSGKDLLVKYFSE</sequence>
<dbReference type="PROSITE" id="PS50943">
    <property type="entry name" value="HTH_CROC1"/>
    <property type="match status" value="1"/>
</dbReference>
<gene>
    <name evidence="3" type="ORF">DA73_0221030</name>
    <name evidence="2" type="ORF">DA73_0400016850</name>
</gene>
<reference evidence="2" key="2">
    <citation type="submission" date="2019-11" db="EMBL/GenBank/DDBJ databases">
        <title>Improved Assembly of Tolypothrix boutellei genome.</title>
        <authorList>
            <person name="Sarangi A.N."/>
            <person name="Mukherjee M."/>
            <person name="Ghosh S."/>
            <person name="Singh D."/>
            <person name="Das A."/>
            <person name="Kant S."/>
            <person name="Prusty A."/>
            <person name="Tripathy S."/>
        </authorList>
    </citation>
    <scope>NUCLEOTIDE SEQUENCE</scope>
    <source>
        <strain evidence="2">VB521301</strain>
    </source>
</reference>
<dbReference type="RefSeq" id="WP_038082860.1">
    <property type="nucleotide sequence ID" value="NZ_JHEG04000001.1"/>
</dbReference>
<name>A0A0C1N8F2_9CYAN</name>
<dbReference type="SMART" id="SM00530">
    <property type="entry name" value="HTH_XRE"/>
    <property type="match status" value="1"/>
</dbReference>
<dbReference type="InterPro" id="IPR001387">
    <property type="entry name" value="Cro/C1-type_HTH"/>
</dbReference>